<dbReference type="InterPro" id="IPR013955">
    <property type="entry name" value="Rep_factor-A_C"/>
</dbReference>
<dbReference type="GO" id="GO:0008270">
    <property type="term" value="F:zinc ion binding"/>
    <property type="evidence" value="ECO:0007669"/>
    <property type="project" value="UniProtKB-KW"/>
</dbReference>
<dbReference type="Pfam" id="PF08646">
    <property type="entry name" value="Rep_fac-A_C"/>
    <property type="match status" value="1"/>
</dbReference>
<gene>
    <name evidence="7" type="ORF">DEO72_LG3g168</name>
</gene>
<keyword evidence="2" id="KW-0479">Metal-binding</keyword>
<keyword evidence="3" id="KW-0863">Zinc-finger</keyword>
<sequence length="237" mass="27980">MFFCEKCNKHVIKVFPRYRIKIRVIDSSDSTTFVLFDRDATTLFKKTCADMLDTHDKMNASGNLPKEFDELVDKSLLFKVESRNDHTFKLEQSFRVKKDVYAGNGEFSREKQRVVNESTVDIAESKQMEYNFNEEEVINRMSRYQFSIIHLQDEDLPADFGNYLRQGRFKNIFLYGPRKIVKCKLLLRNHPKKSNKIGSGWKEFCTTHGFDQTIDLVFEVDQFKSNQNVKVLTYYNL</sequence>
<keyword evidence="8" id="KW-1185">Reference proteome</keyword>
<dbReference type="GO" id="GO:0003677">
    <property type="term" value="F:DNA binding"/>
    <property type="evidence" value="ECO:0007669"/>
    <property type="project" value="UniProtKB-KW"/>
</dbReference>
<evidence type="ECO:0000256" key="1">
    <source>
        <dbReference type="ARBA" id="ARBA00005690"/>
    </source>
</evidence>
<reference evidence="7 8" key="1">
    <citation type="submission" date="2019-04" db="EMBL/GenBank/DDBJ databases">
        <title>An improved genome assembly and genetic linkage map for asparagus bean, Vigna unguiculata ssp. sesquipedialis.</title>
        <authorList>
            <person name="Xia Q."/>
            <person name="Zhang R."/>
            <person name="Dong Y."/>
        </authorList>
    </citation>
    <scope>NUCLEOTIDE SEQUENCE [LARGE SCALE GENOMIC DNA]</scope>
    <source>
        <tissue evidence="7">Leaf</tissue>
    </source>
</reference>
<evidence type="ECO:0000256" key="3">
    <source>
        <dbReference type="ARBA" id="ARBA00022771"/>
    </source>
</evidence>
<organism evidence="7 8">
    <name type="scientific">Vigna unguiculata</name>
    <name type="common">Cowpea</name>
    <dbReference type="NCBI Taxonomy" id="3917"/>
    <lineage>
        <taxon>Eukaryota</taxon>
        <taxon>Viridiplantae</taxon>
        <taxon>Streptophyta</taxon>
        <taxon>Embryophyta</taxon>
        <taxon>Tracheophyta</taxon>
        <taxon>Spermatophyta</taxon>
        <taxon>Magnoliopsida</taxon>
        <taxon>eudicotyledons</taxon>
        <taxon>Gunneridae</taxon>
        <taxon>Pentapetalae</taxon>
        <taxon>rosids</taxon>
        <taxon>fabids</taxon>
        <taxon>Fabales</taxon>
        <taxon>Fabaceae</taxon>
        <taxon>Papilionoideae</taxon>
        <taxon>50 kb inversion clade</taxon>
        <taxon>NPAAA clade</taxon>
        <taxon>indigoferoid/millettioid clade</taxon>
        <taxon>Phaseoleae</taxon>
        <taxon>Vigna</taxon>
    </lineage>
</organism>
<protein>
    <submittedName>
        <fullName evidence="7">Replication factor A</fullName>
    </submittedName>
</protein>
<keyword evidence="4" id="KW-0862">Zinc</keyword>
<dbReference type="SUPFAM" id="SSF50249">
    <property type="entry name" value="Nucleic acid-binding proteins"/>
    <property type="match status" value="1"/>
</dbReference>
<dbReference type="AlphaFoldDB" id="A0A4D6LAT0"/>
<dbReference type="Gene3D" id="2.40.50.140">
    <property type="entry name" value="Nucleic acid-binding proteins"/>
    <property type="match status" value="1"/>
</dbReference>
<proteinExistence type="inferred from homology"/>
<accession>A0A4D6LAT0</accession>
<feature type="domain" description="Replication factor A C-terminal" evidence="6">
    <location>
        <begin position="2"/>
        <end position="94"/>
    </location>
</feature>
<dbReference type="InterPro" id="IPR047192">
    <property type="entry name" value="Euk_RPA1_DBD_C"/>
</dbReference>
<name>A0A4D6LAT0_VIGUN</name>
<comment type="similarity">
    <text evidence="1">Belongs to the replication factor A protein 1 family.</text>
</comment>
<evidence type="ECO:0000313" key="8">
    <source>
        <dbReference type="Proteomes" id="UP000501690"/>
    </source>
</evidence>
<dbReference type="CDD" id="cd04476">
    <property type="entry name" value="RPA1_DBD_C"/>
    <property type="match status" value="1"/>
</dbReference>
<evidence type="ECO:0000259" key="6">
    <source>
        <dbReference type="Pfam" id="PF08646"/>
    </source>
</evidence>
<evidence type="ECO:0000256" key="5">
    <source>
        <dbReference type="ARBA" id="ARBA00023125"/>
    </source>
</evidence>
<evidence type="ECO:0000256" key="4">
    <source>
        <dbReference type="ARBA" id="ARBA00022833"/>
    </source>
</evidence>
<keyword evidence="5" id="KW-0238">DNA-binding</keyword>
<dbReference type="EMBL" id="CP039347">
    <property type="protein sequence ID" value="QCD85648.1"/>
    <property type="molecule type" value="Genomic_DNA"/>
</dbReference>
<evidence type="ECO:0000256" key="2">
    <source>
        <dbReference type="ARBA" id="ARBA00022723"/>
    </source>
</evidence>
<dbReference type="Proteomes" id="UP000501690">
    <property type="component" value="Linkage Group LG3"/>
</dbReference>
<evidence type="ECO:0000313" key="7">
    <source>
        <dbReference type="EMBL" id="QCD85648.1"/>
    </source>
</evidence>
<dbReference type="InterPro" id="IPR012340">
    <property type="entry name" value="NA-bd_OB-fold"/>
</dbReference>